<dbReference type="SUPFAM" id="SSF51905">
    <property type="entry name" value="FAD/NAD(P)-binding domain"/>
    <property type="match status" value="1"/>
</dbReference>
<evidence type="ECO:0000313" key="6">
    <source>
        <dbReference type="Proteomes" id="UP001221328"/>
    </source>
</evidence>
<dbReference type="Gene3D" id="3.40.30.120">
    <property type="match status" value="1"/>
</dbReference>
<dbReference type="InterPro" id="IPR002938">
    <property type="entry name" value="FAD-bd"/>
</dbReference>
<dbReference type="Pfam" id="PF01494">
    <property type="entry name" value="FAD_binding_3"/>
    <property type="match status" value="1"/>
</dbReference>
<gene>
    <name evidence="5" type="ORF">PO587_44365</name>
</gene>
<dbReference type="PANTHER" id="PTHR43004:SF19">
    <property type="entry name" value="BINDING MONOOXYGENASE, PUTATIVE (JCVI)-RELATED"/>
    <property type="match status" value="1"/>
</dbReference>
<dbReference type="PROSITE" id="PS51257">
    <property type="entry name" value="PROKAR_LIPOPROTEIN"/>
    <property type="match status" value="1"/>
</dbReference>
<evidence type="ECO:0000256" key="2">
    <source>
        <dbReference type="ARBA" id="ARBA00022630"/>
    </source>
</evidence>
<feature type="domain" description="FAD-binding" evidence="4">
    <location>
        <begin position="8"/>
        <end position="355"/>
    </location>
</feature>
<evidence type="ECO:0000256" key="3">
    <source>
        <dbReference type="ARBA" id="ARBA00022827"/>
    </source>
</evidence>
<protein>
    <submittedName>
        <fullName evidence="5">FAD-dependent monooxygenase</fullName>
    </submittedName>
</protein>
<sequence length="530" mass="54514">MVRGVAGDVVVVGGGPVGMLLACELAGRGVRTVVVEARTGVSRCPRATTVHARAVQCLVRRGYLGGLTAGREGRGGGAGGGSAGGVPVSSSVFHFAGLAGLVISVPSGEPVPVLKCAQEELERHFEQRARAVGVRILRGHRVTDLRQGPGGVSVIARGPGGVVVCRGRYLVGADGARSVVRREAGFASCSSPATVSAMAGDVRIEGGESLDAGWQRTGRGWIVARPVEGGWVRLRTLNCQGALVDRDRPLGLGELQREVGWITGRDVVLGEGRWLSRFSDFSRLAACYRRGRVLLAGDAAHVHFPIGGQGLSTGVLDAVNLGWKLALAVRGEAGEGLLDSYDLERRPAAQRVIDHTRAQLALMRPGPELEPLRALFGELLARGGESGVLASMVSAQDTVLPGRGTDCSTREGTFLHNTVLHTRRGPADVIGLLTGGSPLLLLLGDGGGTAACAGQAERWAGRVRVVRAESVPGLPCALLVRPDGYIAWALDAEGPDARVSGAGGLAAALTALFGPAGAVKGPGVLAGTVG</sequence>
<dbReference type="PRINTS" id="PR00420">
    <property type="entry name" value="RNGMNOXGNASE"/>
</dbReference>
<name>A0ABT5G9I6_9ACTN</name>
<keyword evidence="3" id="KW-0274">FAD</keyword>
<dbReference type="EMBL" id="JAQOSK010000038">
    <property type="protein sequence ID" value="MDC2961475.1"/>
    <property type="molecule type" value="Genomic_DNA"/>
</dbReference>
<dbReference type="Gene3D" id="3.50.50.60">
    <property type="entry name" value="FAD/NAD(P)-binding domain"/>
    <property type="match status" value="2"/>
</dbReference>
<accession>A0ABT5G9I6</accession>
<dbReference type="GO" id="GO:0004497">
    <property type="term" value="F:monooxygenase activity"/>
    <property type="evidence" value="ECO:0007669"/>
    <property type="project" value="UniProtKB-KW"/>
</dbReference>
<proteinExistence type="predicted"/>
<dbReference type="Proteomes" id="UP001221328">
    <property type="component" value="Unassembled WGS sequence"/>
</dbReference>
<keyword evidence="6" id="KW-1185">Reference proteome</keyword>
<evidence type="ECO:0000256" key="1">
    <source>
        <dbReference type="ARBA" id="ARBA00001974"/>
    </source>
</evidence>
<dbReference type="Pfam" id="PF21274">
    <property type="entry name" value="Rng_hyd_C"/>
    <property type="match status" value="1"/>
</dbReference>
<keyword evidence="2" id="KW-0285">Flavoprotein</keyword>
<comment type="caution">
    <text evidence="5">The sequence shown here is derived from an EMBL/GenBank/DDBJ whole genome shotgun (WGS) entry which is preliminary data.</text>
</comment>
<dbReference type="InterPro" id="IPR036188">
    <property type="entry name" value="FAD/NAD-bd_sf"/>
</dbReference>
<evidence type="ECO:0000259" key="4">
    <source>
        <dbReference type="Pfam" id="PF01494"/>
    </source>
</evidence>
<organism evidence="5 6">
    <name type="scientific">Streptomyces gilvifuscus</name>
    <dbReference type="NCBI Taxonomy" id="1550617"/>
    <lineage>
        <taxon>Bacteria</taxon>
        <taxon>Bacillati</taxon>
        <taxon>Actinomycetota</taxon>
        <taxon>Actinomycetes</taxon>
        <taxon>Kitasatosporales</taxon>
        <taxon>Streptomycetaceae</taxon>
        <taxon>Streptomyces</taxon>
    </lineage>
</organism>
<keyword evidence="5" id="KW-0503">Monooxygenase</keyword>
<dbReference type="InterPro" id="IPR050641">
    <property type="entry name" value="RIFMO-like"/>
</dbReference>
<comment type="cofactor">
    <cofactor evidence="1">
        <name>FAD</name>
        <dbReference type="ChEBI" id="CHEBI:57692"/>
    </cofactor>
</comment>
<reference evidence="5 6" key="1">
    <citation type="journal article" date="2015" name="Int. J. Syst. Evol. Microbiol.">
        <title>Streptomyces gilvifuscus sp. nov., an actinomycete that produces antibacterial compounds isolated from soil.</title>
        <authorList>
            <person name="Nguyen T.M."/>
            <person name="Kim J."/>
        </authorList>
    </citation>
    <scope>NUCLEOTIDE SEQUENCE [LARGE SCALE GENOMIC DNA]</scope>
    <source>
        <strain evidence="5 6">T113</strain>
    </source>
</reference>
<keyword evidence="5" id="KW-0560">Oxidoreductase</keyword>
<evidence type="ECO:0000313" key="5">
    <source>
        <dbReference type="EMBL" id="MDC2961475.1"/>
    </source>
</evidence>
<dbReference type="PANTHER" id="PTHR43004">
    <property type="entry name" value="TRK SYSTEM POTASSIUM UPTAKE PROTEIN"/>
    <property type="match status" value="1"/>
</dbReference>
<dbReference type="RefSeq" id="WP_272179286.1">
    <property type="nucleotide sequence ID" value="NZ_JAQOSK010000038.1"/>
</dbReference>
<dbReference type="Gene3D" id="3.30.70.2450">
    <property type="match status" value="1"/>
</dbReference>